<evidence type="ECO:0000313" key="1">
    <source>
        <dbReference type="EMBL" id="KAK8487795.1"/>
    </source>
</evidence>
<evidence type="ECO:0000313" key="2">
    <source>
        <dbReference type="Proteomes" id="UP001396334"/>
    </source>
</evidence>
<proteinExistence type="predicted"/>
<gene>
    <name evidence="1" type="ORF">V6N11_074200</name>
</gene>
<dbReference type="Proteomes" id="UP001396334">
    <property type="component" value="Unassembled WGS sequence"/>
</dbReference>
<comment type="caution">
    <text evidence="1">The sequence shown here is derived from an EMBL/GenBank/DDBJ whole genome shotgun (WGS) entry which is preliminary data.</text>
</comment>
<keyword evidence="2" id="KW-1185">Reference proteome</keyword>
<protein>
    <submittedName>
        <fullName evidence="1">Uncharacterized protein</fullName>
    </submittedName>
</protein>
<name>A0ABR2A448_9ROSI</name>
<accession>A0ABR2A448</accession>
<reference evidence="1 2" key="1">
    <citation type="journal article" date="2024" name="G3 (Bethesda)">
        <title>Genome assembly of Hibiscus sabdariffa L. provides insights into metabolisms of medicinal natural products.</title>
        <authorList>
            <person name="Kim T."/>
        </authorList>
    </citation>
    <scope>NUCLEOTIDE SEQUENCE [LARGE SCALE GENOMIC DNA]</scope>
    <source>
        <strain evidence="1">TK-2024</strain>
        <tissue evidence="1">Old leaves</tissue>
    </source>
</reference>
<dbReference type="EMBL" id="JBBPBN010000379">
    <property type="protein sequence ID" value="KAK8487795.1"/>
    <property type="molecule type" value="Genomic_DNA"/>
</dbReference>
<sequence>MIERENHSVYISWKSRITGLTINISIRKSSGSKQRMKLIVFPGVHFMPWCITSWNNLYKKMKGDGEETGNLHNPILSKNFNMYNHDFYTALVETS</sequence>
<organism evidence="1 2">
    <name type="scientific">Hibiscus sabdariffa</name>
    <name type="common">roselle</name>
    <dbReference type="NCBI Taxonomy" id="183260"/>
    <lineage>
        <taxon>Eukaryota</taxon>
        <taxon>Viridiplantae</taxon>
        <taxon>Streptophyta</taxon>
        <taxon>Embryophyta</taxon>
        <taxon>Tracheophyta</taxon>
        <taxon>Spermatophyta</taxon>
        <taxon>Magnoliopsida</taxon>
        <taxon>eudicotyledons</taxon>
        <taxon>Gunneridae</taxon>
        <taxon>Pentapetalae</taxon>
        <taxon>rosids</taxon>
        <taxon>malvids</taxon>
        <taxon>Malvales</taxon>
        <taxon>Malvaceae</taxon>
        <taxon>Malvoideae</taxon>
        <taxon>Hibiscus</taxon>
    </lineage>
</organism>